<keyword evidence="4" id="KW-1185">Reference proteome</keyword>
<keyword evidence="3" id="KW-0436">Ligase</keyword>
<dbReference type="PROSITE" id="PS00455">
    <property type="entry name" value="AMP_BINDING"/>
    <property type="match status" value="1"/>
</dbReference>
<dbReference type="Gene3D" id="3.40.50.12780">
    <property type="entry name" value="N-terminal domain of ligase-like"/>
    <property type="match status" value="1"/>
</dbReference>
<feature type="domain" description="AMP-dependent synthetase/ligase" evidence="1">
    <location>
        <begin position="12"/>
        <end position="374"/>
    </location>
</feature>
<dbReference type="PANTHER" id="PTHR43767">
    <property type="entry name" value="LONG-CHAIN-FATTY-ACID--COA LIGASE"/>
    <property type="match status" value="1"/>
</dbReference>
<dbReference type="RefSeq" id="WP_200171180.1">
    <property type="nucleotide sequence ID" value="NZ_BAABKQ010000001.1"/>
</dbReference>
<name>A0ABP9CPL5_9ACTN</name>
<evidence type="ECO:0000259" key="2">
    <source>
        <dbReference type="Pfam" id="PF13193"/>
    </source>
</evidence>
<dbReference type="PANTHER" id="PTHR43767:SF1">
    <property type="entry name" value="NONRIBOSOMAL PEPTIDE SYNTHASE PES1 (EUROFUNG)-RELATED"/>
    <property type="match status" value="1"/>
</dbReference>
<evidence type="ECO:0000259" key="1">
    <source>
        <dbReference type="Pfam" id="PF00501"/>
    </source>
</evidence>
<dbReference type="InterPro" id="IPR000873">
    <property type="entry name" value="AMP-dep_synth/lig_dom"/>
</dbReference>
<dbReference type="InterPro" id="IPR025110">
    <property type="entry name" value="AMP-bd_C"/>
</dbReference>
<evidence type="ECO:0000313" key="3">
    <source>
        <dbReference type="EMBL" id="GAA4815124.1"/>
    </source>
</evidence>
<dbReference type="NCBIfam" id="NF004837">
    <property type="entry name" value="PRK06187.1"/>
    <property type="match status" value="1"/>
</dbReference>
<proteinExistence type="predicted"/>
<dbReference type="CDD" id="cd17631">
    <property type="entry name" value="FACL_FadD13-like"/>
    <property type="match status" value="1"/>
</dbReference>
<gene>
    <name evidence="3" type="ORF">GCM10023353_20810</name>
</gene>
<dbReference type="InterPro" id="IPR042099">
    <property type="entry name" value="ANL_N_sf"/>
</dbReference>
<dbReference type="EMBL" id="BAABKQ010000001">
    <property type="protein sequence ID" value="GAA4815124.1"/>
    <property type="molecule type" value="Genomic_DNA"/>
</dbReference>
<dbReference type="GO" id="GO:0016874">
    <property type="term" value="F:ligase activity"/>
    <property type="evidence" value="ECO:0007669"/>
    <property type="project" value="UniProtKB-KW"/>
</dbReference>
<dbReference type="Pfam" id="PF13193">
    <property type="entry name" value="AMP-binding_C"/>
    <property type="match status" value="1"/>
</dbReference>
<dbReference type="Pfam" id="PF00501">
    <property type="entry name" value="AMP-binding"/>
    <property type="match status" value="1"/>
</dbReference>
<organism evidence="3 4">
    <name type="scientific">Tomitella cavernea</name>
    <dbReference type="NCBI Taxonomy" id="1387982"/>
    <lineage>
        <taxon>Bacteria</taxon>
        <taxon>Bacillati</taxon>
        <taxon>Actinomycetota</taxon>
        <taxon>Actinomycetes</taxon>
        <taxon>Mycobacteriales</taxon>
        <taxon>Tomitella</taxon>
    </lineage>
</organism>
<dbReference type="SUPFAM" id="SSF56801">
    <property type="entry name" value="Acetyl-CoA synthetase-like"/>
    <property type="match status" value="1"/>
</dbReference>
<dbReference type="InterPro" id="IPR045851">
    <property type="entry name" value="AMP-bd_C_sf"/>
</dbReference>
<sequence length="517" mass="55557">MDHGIGSWITIHARRTPHRVALTDGDTGRQFTYAELDRRTNALADALRAKGVRPGDRVAFVLFNSPHLLEVTFAAAKLGAIAVPVNFRLSAPEIRYILDDAAACVVFASEQVIATVREAAHGSYVRELIEIPSAATRSGGRTGSAYEEMVSAGDPARVEVDVAHDGVASLMYTSGTTGFPKGTMLTHGNHLWNAINSVGVDLGLTPQDVSLTAAPMFHIGAFGIFTLPLMYLGGSAVILESFTPAGWLDAVERHRPTVAFCVPAMWAAIAAAGLGGRDLESLRYTISGGAPCPVTLIEKLRAQGMVFTEGFGLTETAPVASVLSADDVIAHAGSIGKPVTHVQMRVADEDGCDVPAGEVGELLLRGPSIFVGYWQKPEATATALRDGWFFSGDLAREDEDGYFYIVDRKKDMVITGGENVYPAEVEQVLYRHDAIAEVAVIGTPDEKWGESVTAVAVLKPGAAVVESELIAWMRERLAHFKCPRKVVFIDELPRTATGKILKRELRAQWGSGQVVHR</sequence>
<protein>
    <submittedName>
        <fullName evidence="3">Long-chain fatty acid--CoA ligase</fullName>
    </submittedName>
</protein>
<evidence type="ECO:0000313" key="4">
    <source>
        <dbReference type="Proteomes" id="UP001500839"/>
    </source>
</evidence>
<comment type="caution">
    <text evidence="3">The sequence shown here is derived from an EMBL/GenBank/DDBJ whole genome shotgun (WGS) entry which is preliminary data.</text>
</comment>
<dbReference type="Gene3D" id="3.30.300.30">
    <property type="match status" value="1"/>
</dbReference>
<feature type="domain" description="AMP-binding enzyme C-terminal" evidence="2">
    <location>
        <begin position="424"/>
        <end position="499"/>
    </location>
</feature>
<dbReference type="InterPro" id="IPR020845">
    <property type="entry name" value="AMP-binding_CS"/>
</dbReference>
<dbReference type="Proteomes" id="UP001500839">
    <property type="component" value="Unassembled WGS sequence"/>
</dbReference>
<reference evidence="4" key="1">
    <citation type="journal article" date="2019" name="Int. J. Syst. Evol. Microbiol.">
        <title>The Global Catalogue of Microorganisms (GCM) 10K type strain sequencing project: providing services to taxonomists for standard genome sequencing and annotation.</title>
        <authorList>
            <consortium name="The Broad Institute Genomics Platform"/>
            <consortium name="The Broad Institute Genome Sequencing Center for Infectious Disease"/>
            <person name="Wu L."/>
            <person name="Ma J."/>
        </authorList>
    </citation>
    <scope>NUCLEOTIDE SEQUENCE [LARGE SCALE GENOMIC DNA]</scope>
    <source>
        <strain evidence="4">JCM 18542</strain>
    </source>
</reference>
<dbReference type="InterPro" id="IPR050237">
    <property type="entry name" value="ATP-dep_AMP-bd_enzyme"/>
</dbReference>
<accession>A0ABP9CPL5</accession>